<dbReference type="SUPFAM" id="SSF53681">
    <property type="entry name" value="Aspartate/glutamate racemase"/>
    <property type="match status" value="2"/>
</dbReference>
<dbReference type="EC" id="5.1.1.3" evidence="2 7"/>
<dbReference type="PANTHER" id="PTHR21198:SF2">
    <property type="entry name" value="GLUTAMATE RACEMASE"/>
    <property type="match status" value="1"/>
</dbReference>
<feature type="binding site" evidence="7">
    <location>
        <begin position="10"/>
        <end position="11"/>
    </location>
    <ligand>
        <name>substrate</name>
    </ligand>
</feature>
<dbReference type="PANTHER" id="PTHR21198">
    <property type="entry name" value="GLUTAMATE RACEMASE"/>
    <property type="match status" value="1"/>
</dbReference>
<evidence type="ECO:0000256" key="1">
    <source>
        <dbReference type="ARBA" id="ARBA00001602"/>
    </source>
</evidence>
<dbReference type="InterPro" id="IPR004391">
    <property type="entry name" value="Glu_race"/>
</dbReference>
<sequence>MKPSRVLVFDSGLGGLSVAGCIRRTLPALELVYLADNARFPYGDQAEETVVEHSVQLMERTLAAYPADMVVVACNTASTVVLPELRQRIAVPVVGVVPAIKPAAQLSDNRCLGLLATPATIRRPYLDQLVADYAADCQLTRIGHPQLVRWIEQWVGGADLPLAQLDQALAPFRSAEVDTVVLGCTHYPLISEALRSLLPTVRYWLDSGDAIARRVAYLLGMAPTPEQPVVAQPLVAALFTGAVPTGVVPFMAGLDLAGGPFLANWQPEPA</sequence>
<dbReference type="PROSITE" id="PS00924">
    <property type="entry name" value="ASP_GLU_RACEMASE_2"/>
    <property type="match status" value="1"/>
</dbReference>
<feature type="active site" description="Proton donor/acceptor" evidence="7">
    <location>
        <position position="74"/>
    </location>
</feature>
<keyword evidence="3 7" id="KW-0133">Cell shape</keyword>
<dbReference type="Pfam" id="PF01177">
    <property type="entry name" value="Asp_Glu_race"/>
    <property type="match status" value="1"/>
</dbReference>
<protein>
    <recommendedName>
        <fullName evidence="2 7">Glutamate racemase</fullName>
        <ecNumber evidence="2 7">5.1.1.3</ecNumber>
    </recommendedName>
</protein>
<keyword evidence="5 7" id="KW-0413">Isomerase</keyword>
<dbReference type="EMBL" id="JAWIIJ010000001">
    <property type="protein sequence ID" value="MDV2077304.1"/>
    <property type="molecule type" value="Genomic_DNA"/>
</dbReference>
<dbReference type="Proteomes" id="UP001269819">
    <property type="component" value="Unassembled WGS sequence"/>
</dbReference>
<evidence type="ECO:0000256" key="6">
    <source>
        <dbReference type="ARBA" id="ARBA00023316"/>
    </source>
</evidence>
<dbReference type="InterPro" id="IPR001920">
    <property type="entry name" value="Asp/Glu_race"/>
</dbReference>
<dbReference type="Gene3D" id="3.40.50.1860">
    <property type="match status" value="2"/>
</dbReference>
<dbReference type="NCBIfam" id="TIGR00067">
    <property type="entry name" value="glut_race"/>
    <property type="match status" value="1"/>
</dbReference>
<dbReference type="InterPro" id="IPR018187">
    <property type="entry name" value="Asp/Glu_racemase_AS_1"/>
</dbReference>
<dbReference type="InterPro" id="IPR033134">
    <property type="entry name" value="Asp/Glu_racemase_AS_2"/>
</dbReference>
<keyword evidence="9" id="KW-1185">Reference proteome</keyword>
<evidence type="ECO:0000256" key="4">
    <source>
        <dbReference type="ARBA" id="ARBA00022984"/>
    </source>
</evidence>
<dbReference type="PROSITE" id="PS00923">
    <property type="entry name" value="ASP_GLU_RACEMASE_1"/>
    <property type="match status" value="1"/>
</dbReference>
<keyword evidence="4 7" id="KW-0573">Peptidoglycan synthesis</keyword>
<proteinExistence type="inferred from homology"/>
<comment type="catalytic activity">
    <reaction evidence="1 7">
        <text>L-glutamate = D-glutamate</text>
        <dbReference type="Rhea" id="RHEA:12813"/>
        <dbReference type="ChEBI" id="CHEBI:29985"/>
        <dbReference type="ChEBI" id="CHEBI:29986"/>
        <dbReference type="EC" id="5.1.1.3"/>
    </reaction>
</comment>
<dbReference type="HAMAP" id="MF_00258">
    <property type="entry name" value="Glu_racemase"/>
    <property type="match status" value="1"/>
</dbReference>
<keyword evidence="6 7" id="KW-0961">Cell wall biogenesis/degradation</keyword>
<evidence type="ECO:0000313" key="9">
    <source>
        <dbReference type="Proteomes" id="UP001269819"/>
    </source>
</evidence>
<name>A0ABU3VSS1_9GAMM</name>
<dbReference type="PROSITE" id="PS51257">
    <property type="entry name" value="PROKAR_LIPOPROTEIN"/>
    <property type="match status" value="1"/>
</dbReference>
<gene>
    <name evidence="7 8" type="primary">murI</name>
    <name evidence="8" type="ORF">RYS15_01350</name>
</gene>
<evidence type="ECO:0000256" key="7">
    <source>
        <dbReference type="HAMAP-Rule" id="MF_00258"/>
    </source>
</evidence>
<evidence type="ECO:0000256" key="2">
    <source>
        <dbReference type="ARBA" id="ARBA00013090"/>
    </source>
</evidence>
<accession>A0ABU3VSS1</accession>
<feature type="binding site" evidence="7">
    <location>
        <begin position="42"/>
        <end position="43"/>
    </location>
    <ligand>
        <name>substrate</name>
    </ligand>
</feature>
<comment type="function">
    <text evidence="7">Provides the (R)-glutamate required for cell wall biosynthesis.</text>
</comment>
<evidence type="ECO:0000256" key="5">
    <source>
        <dbReference type="ARBA" id="ARBA00023235"/>
    </source>
</evidence>
<feature type="binding site" evidence="7">
    <location>
        <begin position="75"/>
        <end position="76"/>
    </location>
    <ligand>
        <name>substrate</name>
    </ligand>
</feature>
<dbReference type="GO" id="GO:0008881">
    <property type="term" value="F:glutamate racemase activity"/>
    <property type="evidence" value="ECO:0007669"/>
    <property type="project" value="UniProtKB-EC"/>
</dbReference>
<comment type="caution">
    <text evidence="8">The sequence shown here is derived from an EMBL/GenBank/DDBJ whole genome shotgun (WGS) entry which is preliminary data.</text>
</comment>
<comment type="pathway">
    <text evidence="7">Cell wall biogenesis; peptidoglycan biosynthesis.</text>
</comment>
<organism evidence="8 9">
    <name type="scientific">Marinobacter xestospongiae</name>
    <dbReference type="NCBI Taxonomy" id="994319"/>
    <lineage>
        <taxon>Bacteria</taxon>
        <taxon>Pseudomonadati</taxon>
        <taxon>Pseudomonadota</taxon>
        <taxon>Gammaproteobacteria</taxon>
        <taxon>Pseudomonadales</taxon>
        <taxon>Marinobacteraceae</taxon>
        <taxon>Marinobacter</taxon>
    </lineage>
</organism>
<dbReference type="RefSeq" id="WP_316972290.1">
    <property type="nucleotide sequence ID" value="NZ_JAWIIJ010000001.1"/>
</dbReference>
<comment type="similarity">
    <text evidence="7">Belongs to the aspartate/glutamate racemases family.</text>
</comment>
<evidence type="ECO:0000313" key="8">
    <source>
        <dbReference type="EMBL" id="MDV2077304.1"/>
    </source>
</evidence>
<reference evidence="8 9" key="1">
    <citation type="submission" date="2023-10" db="EMBL/GenBank/DDBJ databases">
        <title>Characteristics and mechanism of a salt-tolerant marine origin heterotrophic nitrifying- aerobic denitrifying bacteria Marinobacter xestospongiae HN1.</title>
        <authorList>
            <person name="Qi R."/>
        </authorList>
    </citation>
    <scope>NUCLEOTIDE SEQUENCE [LARGE SCALE GENOMIC DNA]</scope>
    <source>
        <strain evidence="8 9">HN1</strain>
    </source>
</reference>
<feature type="binding site" evidence="7">
    <location>
        <begin position="185"/>
        <end position="186"/>
    </location>
    <ligand>
        <name>substrate</name>
    </ligand>
</feature>
<feature type="active site" description="Proton donor/acceptor" evidence="7">
    <location>
        <position position="184"/>
    </location>
</feature>
<dbReference type="InterPro" id="IPR015942">
    <property type="entry name" value="Asp/Glu/hydantoin_racemase"/>
</dbReference>
<evidence type="ECO:0000256" key="3">
    <source>
        <dbReference type="ARBA" id="ARBA00022960"/>
    </source>
</evidence>